<name>A0ABP1QFG9_9HEXA</name>
<evidence type="ECO:0000313" key="9">
    <source>
        <dbReference type="EMBL" id="CAL8100110.1"/>
    </source>
</evidence>
<evidence type="ECO:0000256" key="6">
    <source>
        <dbReference type="ARBA" id="ARBA00023136"/>
    </source>
</evidence>
<sequence length="350" mass="40138">MADEETKTLKTTKSKRSSKTLPQEQDSAPPGPPIVEEGGWKKFVWNEDKREFLGRTGKSWFLIFVFYVIFFISLFAFFMFNWYLVLFLTVSDDKPSKHGDRIGSVLYQDGPGLSIRPIPDRQTNSNTALIWFSVGSYENFRYWKNQLSAWFYNMPKETPPGSGSLPEATKECNPPEVSNGDKSCLVPIERYGACQPLLPDTSINTITDFGYSRGEPCILLKLNRIYDWSPKGECTGDCLKEAPTELKDYMSANSAAIGEAIYIWCQGQYEHDQENLGSIEYFPGPYIRKSYFPFLNQKNYQSPFIMMQLKRPLTGAVIAIECKVYDDRLEIDDDKKLKNIGYTKFQILID</sequence>
<protein>
    <recommendedName>
        <fullName evidence="11">Sodium/potassium-transporting ATPase subunit beta-2</fullName>
    </recommendedName>
</protein>
<evidence type="ECO:0000256" key="8">
    <source>
        <dbReference type="SAM" id="Phobius"/>
    </source>
</evidence>
<comment type="subcellular location">
    <subcellularLocation>
        <location evidence="1">Membrane</location>
        <topology evidence="1">Single-pass type II membrane protein</topology>
    </subcellularLocation>
</comment>
<dbReference type="PANTHER" id="PTHR11523">
    <property type="entry name" value="SODIUM/POTASSIUM-DEPENDENT ATPASE BETA SUBUNIT"/>
    <property type="match status" value="1"/>
</dbReference>
<feature type="transmembrane region" description="Helical" evidence="8">
    <location>
        <begin position="60"/>
        <end position="84"/>
    </location>
</feature>
<dbReference type="InterPro" id="IPR000402">
    <property type="entry name" value="Na/K_ATPase_sub_beta"/>
</dbReference>
<feature type="region of interest" description="Disordered" evidence="7">
    <location>
        <begin position="1"/>
        <end position="35"/>
    </location>
</feature>
<evidence type="ECO:0000313" key="10">
    <source>
        <dbReference type="Proteomes" id="UP001642540"/>
    </source>
</evidence>
<dbReference type="InterPro" id="IPR038702">
    <property type="entry name" value="Na/K_ATPase_sub_beta_sf"/>
</dbReference>
<comment type="similarity">
    <text evidence="2">Belongs to the X(+)/potassium ATPases subunit beta family.</text>
</comment>
<evidence type="ECO:0000256" key="5">
    <source>
        <dbReference type="ARBA" id="ARBA00022989"/>
    </source>
</evidence>
<dbReference type="Proteomes" id="UP001642540">
    <property type="component" value="Unassembled WGS sequence"/>
</dbReference>
<evidence type="ECO:0000256" key="1">
    <source>
        <dbReference type="ARBA" id="ARBA00004606"/>
    </source>
</evidence>
<dbReference type="PANTHER" id="PTHR11523:SF28">
    <property type="entry name" value="NA_K-ATPASE BETA SUBUNIT ISOFORM 4-RELATED"/>
    <property type="match status" value="1"/>
</dbReference>
<accession>A0ABP1QFG9</accession>
<evidence type="ECO:0000256" key="3">
    <source>
        <dbReference type="ARBA" id="ARBA00022692"/>
    </source>
</evidence>
<evidence type="ECO:0000256" key="4">
    <source>
        <dbReference type="ARBA" id="ARBA00022968"/>
    </source>
</evidence>
<dbReference type="PROSITE" id="PS00390">
    <property type="entry name" value="ATPASE_NA_K_BETA_1"/>
    <property type="match status" value="1"/>
</dbReference>
<proteinExistence type="inferred from homology"/>
<keyword evidence="6 8" id="KW-0472">Membrane</keyword>
<comment type="caution">
    <text evidence="9">The sequence shown here is derived from an EMBL/GenBank/DDBJ whole genome shotgun (WGS) entry which is preliminary data.</text>
</comment>
<reference evidence="9 10" key="1">
    <citation type="submission" date="2024-08" db="EMBL/GenBank/DDBJ databases">
        <authorList>
            <person name="Cucini C."/>
            <person name="Frati F."/>
        </authorList>
    </citation>
    <scope>NUCLEOTIDE SEQUENCE [LARGE SCALE GENOMIC DNA]</scope>
</reference>
<keyword evidence="3 8" id="KW-0812">Transmembrane</keyword>
<dbReference type="Pfam" id="PF00287">
    <property type="entry name" value="Na_K-ATPase"/>
    <property type="match status" value="1"/>
</dbReference>
<gene>
    <name evidence="9" type="ORF">ODALV1_LOCUS10443</name>
</gene>
<evidence type="ECO:0000256" key="2">
    <source>
        <dbReference type="ARBA" id="ARBA00005876"/>
    </source>
</evidence>
<keyword evidence="5 8" id="KW-1133">Transmembrane helix</keyword>
<organism evidence="9 10">
    <name type="scientific">Orchesella dallaii</name>
    <dbReference type="NCBI Taxonomy" id="48710"/>
    <lineage>
        <taxon>Eukaryota</taxon>
        <taxon>Metazoa</taxon>
        <taxon>Ecdysozoa</taxon>
        <taxon>Arthropoda</taxon>
        <taxon>Hexapoda</taxon>
        <taxon>Collembola</taxon>
        <taxon>Entomobryomorpha</taxon>
        <taxon>Entomobryoidea</taxon>
        <taxon>Orchesellidae</taxon>
        <taxon>Orchesellinae</taxon>
        <taxon>Orchesella</taxon>
    </lineage>
</organism>
<keyword evidence="10" id="KW-1185">Reference proteome</keyword>
<dbReference type="EMBL" id="CAXLJM020000032">
    <property type="protein sequence ID" value="CAL8100110.1"/>
    <property type="molecule type" value="Genomic_DNA"/>
</dbReference>
<evidence type="ECO:0008006" key="11">
    <source>
        <dbReference type="Google" id="ProtNLM"/>
    </source>
</evidence>
<keyword evidence="4" id="KW-0735">Signal-anchor</keyword>
<dbReference type="Gene3D" id="2.60.40.1660">
    <property type="entry name" value="Na, k-atpase alpha subunit"/>
    <property type="match status" value="1"/>
</dbReference>
<evidence type="ECO:0000256" key="7">
    <source>
        <dbReference type="SAM" id="MobiDB-lite"/>
    </source>
</evidence>